<organism evidence="1 2">
    <name type="scientific">Flammeovirga aprica JL-4</name>
    <dbReference type="NCBI Taxonomy" id="694437"/>
    <lineage>
        <taxon>Bacteria</taxon>
        <taxon>Pseudomonadati</taxon>
        <taxon>Bacteroidota</taxon>
        <taxon>Cytophagia</taxon>
        <taxon>Cytophagales</taxon>
        <taxon>Flammeovirgaceae</taxon>
        <taxon>Flammeovirga</taxon>
    </lineage>
</organism>
<protein>
    <recommendedName>
        <fullName evidence="3">Ubiquitin-like domain-containing protein</fullName>
    </recommendedName>
</protein>
<name>A0A7X9XB54_9BACT</name>
<proteinExistence type="predicted"/>
<sequence length="56" mass="6204">MIAKVKYTVSKREGILSVICKPTDTVKTILKKAKTMLVRSGHIASSIQQLNFLSRA</sequence>
<dbReference type="Proteomes" id="UP000576082">
    <property type="component" value="Unassembled WGS sequence"/>
</dbReference>
<gene>
    <name evidence="1" type="ORF">HHU12_20540</name>
</gene>
<accession>A0A7X9XB54</accession>
<dbReference type="RefSeq" id="WP_169658616.1">
    <property type="nucleotide sequence ID" value="NZ_JABANE010000062.1"/>
</dbReference>
<evidence type="ECO:0000313" key="2">
    <source>
        <dbReference type="Proteomes" id="UP000576082"/>
    </source>
</evidence>
<keyword evidence="2" id="KW-1185">Reference proteome</keyword>
<evidence type="ECO:0008006" key="3">
    <source>
        <dbReference type="Google" id="ProtNLM"/>
    </source>
</evidence>
<evidence type="ECO:0000313" key="1">
    <source>
        <dbReference type="EMBL" id="NME70377.1"/>
    </source>
</evidence>
<comment type="caution">
    <text evidence="1">The sequence shown here is derived from an EMBL/GenBank/DDBJ whole genome shotgun (WGS) entry which is preliminary data.</text>
</comment>
<dbReference type="AlphaFoldDB" id="A0A7X9XB54"/>
<reference evidence="1 2" key="1">
    <citation type="submission" date="2020-04" db="EMBL/GenBank/DDBJ databases">
        <title>Flammeovirga sp. SR4, a novel species isolated from seawater.</title>
        <authorList>
            <person name="Wang X."/>
        </authorList>
    </citation>
    <scope>NUCLEOTIDE SEQUENCE [LARGE SCALE GENOMIC DNA]</scope>
    <source>
        <strain evidence="1 2">ATCC 23126</strain>
    </source>
</reference>
<dbReference type="EMBL" id="JABANE010000062">
    <property type="protein sequence ID" value="NME70377.1"/>
    <property type="molecule type" value="Genomic_DNA"/>
</dbReference>